<evidence type="ECO:0000256" key="4">
    <source>
        <dbReference type="ARBA" id="ARBA00022741"/>
    </source>
</evidence>
<keyword evidence="8" id="KW-0067">ATP-binding</keyword>
<keyword evidence="4" id="KW-0547">Nucleotide-binding</keyword>
<dbReference type="SUPFAM" id="SSF52540">
    <property type="entry name" value="P-loop containing nucleoside triphosphate hydrolases"/>
    <property type="match status" value="1"/>
</dbReference>
<dbReference type="OMA" id="HEGLNLM"/>
<evidence type="ECO:0000256" key="5">
    <source>
        <dbReference type="ARBA" id="ARBA00022801"/>
    </source>
</evidence>
<dbReference type="InterPro" id="IPR036388">
    <property type="entry name" value="WH-like_DNA-bd_sf"/>
</dbReference>
<dbReference type="Gene3D" id="1.10.10.10">
    <property type="entry name" value="Winged helix-like DNA-binding domain superfamily/Winged helix DNA-binding domain"/>
    <property type="match status" value="1"/>
</dbReference>
<dbReference type="SUPFAM" id="SSF158702">
    <property type="entry name" value="Sec63 N-terminal domain-like"/>
    <property type="match status" value="1"/>
</dbReference>
<dbReference type="Gene3D" id="2.60.40.150">
    <property type="entry name" value="C2 domain"/>
    <property type="match status" value="1"/>
</dbReference>
<evidence type="ECO:0000256" key="9">
    <source>
        <dbReference type="ARBA" id="ARBA00022989"/>
    </source>
</evidence>
<dbReference type="InterPro" id="IPR057842">
    <property type="entry name" value="WH_MER3"/>
</dbReference>
<dbReference type="Proteomes" id="UP000233220">
    <property type="component" value="Unplaced"/>
</dbReference>
<dbReference type="PANTHER" id="PTHR24075">
    <property type="entry name" value="SEC63 DOMAIN-CONTAINING"/>
    <property type="match status" value="1"/>
</dbReference>
<keyword evidence="7" id="KW-0256">Endoplasmic reticulum</keyword>
<evidence type="ECO:0000256" key="1">
    <source>
        <dbReference type="ARBA" id="ARBA00004141"/>
    </source>
</evidence>
<dbReference type="SUPFAM" id="SSF81296">
    <property type="entry name" value="E set domains"/>
    <property type="match status" value="1"/>
</dbReference>
<keyword evidence="14" id="KW-1185">Reference proteome</keyword>
<dbReference type="AlphaFoldDB" id="A0A2K6SZY7"/>
<reference evidence="13" key="1">
    <citation type="submission" date="2025-08" db="UniProtKB">
        <authorList>
            <consortium name="Ensembl"/>
        </authorList>
    </citation>
    <scope>IDENTIFICATION</scope>
</reference>
<dbReference type="Gene3D" id="1.10.3380.10">
    <property type="entry name" value="Sec63 N-terminal domain-like domain"/>
    <property type="match status" value="1"/>
</dbReference>
<dbReference type="GO" id="GO:0003723">
    <property type="term" value="F:RNA binding"/>
    <property type="evidence" value="ECO:0007669"/>
    <property type="project" value="TreeGrafter"/>
</dbReference>
<dbReference type="GO" id="GO:0000388">
    <property type="term" value="P:spliceosome conformational change to release U4 (or U4atac) and U1 (or U11)"/>
    <property type="evidence" value="ECO:0007669"/>
    <property type="project" value="TreeGrafter"/>
</dbReference>
<organism evidence="13 14">
    <name type="scientific">Saimiri boliviensis boliviensis</name>
    <name type="common">Bolivian squirrel monkey</name>
    <dbReference type="NCBI Taxonomy" id="39432"/>
    <lineage>
        <taxon>Eukaryota</taxon>
        <taxon>Metazoa</taxon>
        <taxon>Chordata</taxon>
        <taxon>Craniata</taxon>
        <taxon>Vertebrata</taxon>
        <taxon>Euteleostomi</taxon>
        <taxon>Mammalia</taxon>
        <taxon>Eutheria</taxon>
        <taxon>Euarchontoglires</taxon>
        <taxon>Primates</taxon>
        <taxon>Haplorrhini</taxon>
        <taxon>Platyrrhini</taxon>
        <taxon>Cebidae</taxon>
        <taxon>Saimiriinae</taxon>
        <taxon>Saimiri</taxon>
    </lineage>
</organism>
<sequence length="534" mass="60638">GISPNVAPHQPPPPNRPQCVMFPSLCPCQTCLTAIDILTMCAADIQWQRFSHCTEKNLIPYLEKLSNTTLKKMLLNGVGYLHEGLNLMERQLVEQLFSSGAIQVLVASWSLCWCMNVAAHLVIIMDTQYYNGKIHVYVDYPIYDMLQLVGHANHPLHCVIMCQGSNKDFFKKFLYEPLPVESHLDHCMPDHFNVEIITKTIENKQDAVDYLTYTFLYRLMTQNPNYYNMQGISHHHLFDHLSELAEQTLSNLEQSKCISMKDKMDVVPLNLCMVAAYCYINYTTIELFSMSLNAKIKAVGSEGIQKLNNPKFNDTHIKTNLLLQAHLSQMQLSAELQSDIEEILSKAIRSIQACMDVLFSNGWLSPALAGMAQIVTQTMWSKASYLKQLPHFTSEHIKRCTDKGIESVFDIMEMGDEECNTLLQLTDSQIANVVVDKNSICSGGPVVMLVQLEREDDVTGHVIAPLFPQKREEGWWLVIGDTKSKSLVSIKRLTLQQDKLDFVASATGAYNYTLYFMSDAYMGCDQEYRFSMDV</sequence>
<evidence type="ECO:0000256" key="8">
    <source>
        <dbReference type="ARBA" id="ARBA00022840"/>
    </source>
</evidence>
<protein>
    <recommendedName>
        <fullName evidence="12">SEC63 domain-containing protein</fullName>
    </recommendedName>
</protein>
<dbReference type="Ensembl" id="ENSSBOT00000029722.1">
    <property type="protein sequence ID" value="ENSSBOP00000012928.1"/>
    <property type="gene ID" value="ENSSBOG00000023257.1"/>
</dbReference>
<dbReference type="GO" id="GO:0016787">
    <property type="term" value="F:hydrolase activity"/>
    <property type="evidence" value="ECO:0007669"/>
    <property type="project" value="UniProtKB-KW"/>
</dbReference>
<dbReference type="GO" id="GO:0005783">
    <property type="term" value="C:endoplasmic reticulum"/>
    <property type="evidence" value="ECO:0007669"/>
    <property type="project" value="UniProtKB-SubCell"/>
</dbReference>
<dbReference type="InterPro" id="IPR004179">
    <property type="entry name" value="Sec63-dom"/>
</dbReference>
<comment type="subcellular location">
    <subcellularLocation>
        <location evidence="2">Endoplasmic reticulum</location>
    </subcellularLocation>
    <subcellularLocation>
        <location evidence="1">Membrane</location>
        <topology evidence="1">Multi-pass membrane protein</topology>
    </subcellularLocation>
</comment>
<dbReference type="InterPro" id="IPR014756">
    <property type="entry name" value="Ig_E-set"/>
</dbReference>
<dbReference type="InterPro" id="IPR027417">
    <property type="entry name" value="P-loop_NTPase"/>
</dbReference>
<dbReference type="PANTHER" id="PTHR24075:SF5">
    <property type="entry name" value="U5 SMALL NUCLEAR RIBONUCLEOPROTEIN 200 KDA HELICASE"/>
    <property type="match status" value="1"/>
</dbReference>
<name>A0A2K6SZY7_SAIBB</name>
<evidence type="ECO:0000256" key="7">
    <source>
        <dbReference type="ARBA" id="ARBA00022824"/>
    </source>
</evidence>
<dbReference type="GO" id="GO:0016020">
    <property type="term" value="C:membrane"/>
    <property type="evidence" value="ECO:0007669"/>
    <property type="project" value="UniProtKB-SubCell"/>
</dbReference>
<evidence type="ECO:0000256" key="10">
    <source>
        <dbReference type="ARBA" id="ARBA00023136"/>
    </source>
</evidence>
<keyword evidence="3" id="KW-0812">Transmembrane</keyword>
<dbReference type="GO" id="GO:0003724">
    <property type="term" value="F:RNA helicase activity"/>
    <property type="evidence" value="ECO:0007669"/>
    <property type="project" value="TreeGrafter"/>
</dbReference>
<feature type="domain" description="SEC63" evidence="12">
    <location>
        <begin position="268"/>
        <end position="532"/>
    </location>
</feature>
<dbReference type="Pfam" id="PF23445">
    <property type="entry name" value="WHD_SNRNP200"/>
    <property type="match status" value="1"/>
</dbReference>
<evidence type="ECO:0000256" key="11">
    <source>
        <dbReference type="ARBA" id="ARBA00023186"/>
    </source>
</evidence>
<dbReference type="Gene3D" id="1.10.150.20">
    <property type="entry name" value="5' to 3' exonuclease, C-terminal subdomain"/>
    <property type="match status" value="1"/>
</dbReference>
<keyword evidence="6" id="KW-0347">Helicase</keyword>
<evidence type="ECO:0000256" key="3">
    <source>
        <dbReference type="ARBA" id="ARBA00022692"/>
    </source>
</evidence>
<keyword evidence="11" id="KW-0143">Chaperone</keyword>
<dbReference type="STRING" id="39432.ENSSBOP00000012928"/>
<dbReference type="Pfam" id="PF02889">
    <property type="entry name" value="Sec63"/>
    <property type="match status" value="1"/>
</dbReference>
<proteinExistence type="predicted"/>
<evidence type="ECO:0000313" key="14">
    <source>
        <dbReference type="Proteomes" id="UP000233220"/>
    </source>
</evidence>
<reference evidence="13" key="2">
    <citation type="submission" date="2025-09" db="UniProtKB">
        <authorList>
            <consortium name="Ensembl"/>
        </authorList>
    </citation>
    <scope>IDENTIFICATION</scope>
</reference>
<evidence type="ECO:0000256" key="6">
    <source>
        <dbReference type="ARBA" id="ARBA00022806"/>
    </source>
</evidence>
<keyword evidence="10" id="KW-0472">Membrane</keyword>
<evidence type="ECO:0000259" key="12">
    <source>
        <dbReference type="SMART" id="SM00973"/>
    </source>
</evidence>
<dbReference type="InterPro" id="IPR035892">
    <property type="entry name" value="C2_domain_sf"/>
</dbReference>
<dbReference type="Gene3D" id="3.40.50.300">
    <property type="entry name" value="P-loop containing nucleotide triphosphate hydrolases"/>
    <property type="match status" value="1"/>
</dbReference>
<accession>A0A2K6SZY7</accession>
<evidence type="ECO:0000256" key="2">
    <source>
        <dbReference type="ARBA" id="ARBA00004240"/>
    </source>
</evidence>
<evidence type="ECO:0000313" key="13">
    <source>
        <dbReference type="Ensembl" id="ENSSBOP00000012928.1"/>
    </source>
</evidence>
<dbReference type="GO" id="GO:0005524">
    <property type="term" value="F:ATP binding"/>
    <property type="evidence" value="ECO:0007669"/>
    <property type="project" value="UniProtKB-KW"/>
</dbReference>
<dbReference type="FunFam" id="1.10.10.10:FF:000012">
    <property type="entry name" value="U5 small nuclear ribonucleoprotein helicase"/>
    <property type="match status" value="1"/>
</dbReference>
<dbReference type="GO" id="GO:0005681">
    <property type="term" value="C:spliceosomal complex"/>
    <property type="evidence" value="ECO:0007669"/>
    <property type="project" value="TreeGrafter"/>
</dbReference>
<keyword evidence="9" id="KW-1133">Transmembrane helix</keyword>
<dbReference type="SMART" id="SM00973">
    <property type="entry name" value="Sec63"/>
    <property type="match status" value="1"/>
</dbReference>
<keyword evidence="5" id="KW-0378">Hydrolase</keyword>
<dbReference type="GeneTree" id="ENSGT00940000154966"/>
<dbReference type="FunFam" id="1.10.150.20:FF:000013">
    <property type="entry name" value="U5 small nuclear ribonucleoprotein kDa helicase"/>
    <property type="match status" value="1"/>
</dbReference>